<dbReference type="InterPro" id="IPR022742">
    <property type="entry name" value="Hydrolase_4"/>
</dbReference>
<dbReference type="PANTHER" id="PTHR34853:SF1">
    <property type="entry name" value="LIPASE 5"/>
    <property type="match status" value="1"/>
</dbReference>
<sequence>MHIPCALLVSLAGFAAARRAADLDISPDEARKYGCSETCLRVYHETRRLEQQVFGVDFDFDFYETAANLSGSRPGDVLKMQALDPSTLAVSPGTTAYRMQYTSEDLDGSPVPVTGFIAFPYTAKRWRRGGASRGPDVFRLAAWAHGTTGIYAGCAPSNGPTLYHGPWQALVNQGYAVVATDYAGIGNNFTGHKYLSFSAQAADVYYSVVAAKKAFGHLLSRDWVGVGHSQGGGAVWRLSERPDVQPRAAGYLGTVAISPATHVVDMLLKNLTDYPIPSFVTVVPEVVGRAVPSYDRTFLTPRAQGRVDLARNAQVCFASQIGLAEDLSRDQVVDHAALERDMPVFENWQRSQAPALGAPSSSPVLVIHGQADRVVPQQTVREAWARSCASGNEVHLSYFPGMGHGAVVEASMLRWMDWIDGLFSAERATANSTCSLTVEEPFDAEHMRAPLDVLKV</sequence>
<evidence type="ECO:0000259" key="2">
    <source>
        <dbReference type="Pfam" id="PF12146"/>
    </source>
</evidence>
<organism evidence="3 4">
    <name type="scientific">Metarhizium album (strain ARSEF 1941)</name>
    <dbReference type="NCBI Taxonomy" id="1081103"/>
    <lineage>
        <taxon>Eukaryota</taxon>
        <taxon>Fungi</taxon>
        <taxon>Dikarya</taxon>
        <taxon>Ascomycota</taxon>
        <taxon>Pezizomycotina</taxon>
        <taxon>Sordariomycetes</taxon>
        <taxon>Hypocreomycetidae</taxon>
        <taxon>Hypocreales</taxon>
        <taxon>Clavicipitaceae</taxon>
        <taxon>Metarhizium</taxon>
    </lineage>
</organism>
<dbReference type="PANTHER" id="PTHR34853">
    <property type="match status" value="1"/>
</dbReference>
<keyword evidence="4" id="KW-1185">Reference proteome</keyword>
<dbReference type="STRING" id="1081103.A0A0B2WYP6"/>
<dbReference type="RefSeq" id="XP_040679041.1">
    <property type="nucleotide sequence ID" value="XM_040823162.1"/>
</dbReference>
<feature type="domain" description="Serine aminopeptidase S33" evidence="2">
    <location>
        <begin position="163"/>
        <end position="409"/>
    </location>
</feature>
<dbReference type="AlphaFoldDB" id="A0A0B2WYP6"/>
<accession>A0A0B2WYP6</accession>
<dbReference type="InterPro" id="IPR005152">
    <property type="entry name" value="Lipase_secreted"/>
</dbReference>
<dbReference type="GeneID" id="63738819"/>
<dbReference type="Pfam" id="PF12146">
    <property type="entry name" value="Hydrolase_4"/>
    <property type="match status" value="1"/>
</dbReference>
<gene>
    <name evidence="3" type="ORF">MAM_04364</name>
</gene>
<dbReference type="EMBL" id="AZHE01000009">
    <property type="protein sequence ID" value="KHN97975.1"/>
    <property type="molecule type" value="Genomic_DNA"/>
</dbReference>
<comment type="similarity">
    <text evidence="1">Belongs to the AB hydrolase superfamily. Lipase family.</text>
</comment>
<dbReference type="GO" id="GO:0004806">
    <property type="term" value="F:triacylglycerol lipase activity"/>
    <property type="evidence" value="ECO:0007669"/>
    <property type="project" value="UniProtKB-UniRule"/>
</dbReference>
<protein>
    <recommendedName>
        <fullName evidence="2">Serine aminopeptidase S33 domain-containing protein</fullName>
    </recommendedName>
</protein>
<dbReference type="InterPro" id="IPR029058">
    <property type="entry name" value="AB_hydrolase_fold"/>
</dbReference>
<evidence type="ECO:0000313" key="4">
    <source>
        <dbReference type="Proteomes" id="UP000030816"/>
    </source>
</evidence>
<dbReference type="SUPFAM" id="SSF53474">
    <property type="entry name" value="alpha/beta-Hydrolases"/>
    <property type="match status" value="1"/>
</dbReference>
<keyword evidence="1" id="KW-0732">Signal</keyword>
<comment type="caution">
    <text evidence="3">The sequence shown here is derived from an EMBL/GenBank/DDBJ whole genome shotgun (WGS) entry which is preliminary data.</text>
</comment>
<dbReference type="Proteomes" id="UP000030816">
    <property type="component" value="Unassembled WGS sequence"/>
</dbReference>
<reference evidence="3 4" key="1">
    <citation type="journal article" date="2014" name="Proc. Natl. Acad. Sci. U.S.A.">
        <title>Trajectory and genomic determinants of fungal-pathogen speciation and host adaptation.</title>
        <authorList>
            <person name="Hu X."/>
            <person name="Xiao G."/>
            <person name="Zheng P."/>
            <person name="Shang Y."/>
            <person name="Su Y."/>
            <person name="Zhang X."/>
            <person name="Liu X."/>
            <person name="Zhan S."/>
            <person name="St Leger R.J."/>
            <person name="Wang C."/>
        </authorList>
    </citation>
    <scope>NUCLEOTIDE SEQUENCE [LARGE SCALE GENOMIC DNA]</scope>
    <source>
        <strain evidence="3 4">ARSEF 1941</strain>
    </source>
</reference>
<dbReference type="Gene3D" id="3.40.50.1820">
    <property type="entry name" value="alpha/beta hydrolase"/>
    <property type="match status" value="2"/>
</dbReference>
<dbReference type="OrthoDB" id="5382058at2759"/>
<dbReference type="PIRSF" id="PIRSF029171">
    <property type="entry name" value="Esterase_LipA"/>
    <property type="match status" value="1"/>
</dbReference>
<evidence type="ECO:0000313" key="3">
    <source>
        <dbReference type="EMBL" id="KHN97975.1"/>
    </source>
</evidence>
<feature type="signal peptide" evidence="1">
    <location>
        <begin position="1"/>
        <end position="17"/>
    </location>
</feature>
<feature type="chain" id="PRO_5013433178" description="Serine aminopeptidase S33 domain-containing protein" evidence="1">
    <location>
        <begin position="18"/>
        <end position="456"/>
    </location>
</feature>
<evidence type="ECO:0000256" key="1">
    <source>
        <dbReference type="PIRNR" id="PIRNR029171"/>
    </source>
</evidence>
<dbReference type="HOGENOM" id="CLU_029538_1_0_1"/>
<proteinExistence type="inferred from homology"/>
<dbReference type="GO" id="GO:0016042">
    <property type="term" value="P:lipid catabolic process"/>
    <property type="evidence" value="ECO:0007669"/>
    <property type="project" value="UniProtKB-UniRule"/>
</dbReference>
<name>A0A0B2WYP6_METAS</name>